<comment type="caution">
    <text evidence="1">The sequence shown here is derived from an EMBL/GenBank/DDBJ whole genome shotgun (WGS) entry which is preliminary data.</text>
</comment>
<dbReference type="EMBL" id="CAJOAY010003939">
    <property type="protein sequence ID" value="CAF4047460.1"/>
    <property type="molecule type" value="Genomic_DNA"/>
</dbReference>
<name>A0A819RX23_9BILA</name>
<reference evidence="1" key="1">
    <citation type="submission" date="2021-02" db="EMBL/GenBank/DDBJ databases">
        <authorList>
            <person name="Nowell W R."/>
        </authorList>
    </citation>
    <scope>NUCLEOTIDE SEQUENCE</scope>
</reference>
<gene>
    <name evidence="1" type="ORF">OKA104_LOCUS32567</name>
</gene>
<organism evidence="1 2">
    <name type="scientific">Adineta steineri</name>
    <dbReference type="NCBI Taxonomy" id="433720"/>
    <lineage>
        <taxon>Eukaryota</taxon>
        <taxon>Metazoa</taxon>
        <taxon>Spiralia</taxon>
        <taxon>Gnathifera</taxon>
        <taxon>Rotifera</taxon>
        <taxon>Eurotatoria</taxon>
        <taxon>Bdelloidea</taxon>
        <taxon>Adinetida</taxon>
        <taxon>Adinetidae</taxon>
        <taxon>Adineta</taxon>
    </lineage>
</organism>
<dbReference type="Proteomes" id="UP000663881">
    <property type="component" value="Unassembled WGS sequence"/>
</dbReference>
<dbReference type="AlphaFoldDB" id="A0A819RX23"/>
<accession>A0A819RX23</accession>
<evidence type="ECO:0000313" key="1">
    <source>
        <dbReference type="EMBL" id="CAF4047460.1"/>
    </source>
</evidence>
<proteinExistence type="predicted"/>
<protein>
    <submittedName>
        <fullName evidence="1">Uncharacterized protein</fullName>
    </submittedName>
</protein>
<evidence type="ECO:0000313" key="2">
    <source>
        <dbReference type="Proteomes" id="UP000663881"/>
    </source>
</evidence>
<sequence length="119" mass="13452">MSTEQSFLSGSKIYIKNCNTLVSLLYSLAQWKATSQESKSNDAKGQHDVVVTKNTSVDLIYLGAHLHHYDCLLEGKVSLSNLLYKNSKNYFREVIYQLISNSSSVPYQCQSDELTIVYC</sequence>